<dbReference type="Pfam" id="PF17853">
    <property type="entry name" value="GGDEF_2"/>
    <property type="match status" value="1"/>
</dbReference>
<evidence type="ECO:0000259" key="3">
    <source>
        <dbReference type="Pfam" id="PF17853"/>
    </source>
</evidence>
<dbReference type="PANTHER" id="PTHR33744">
    <property type="entry name" value="CARBOHYDRATE DIACID REGULATOR"/>
    <property type="match status" value="1"/>
</dbReference>
<dbReference type="Pfam" id="PF13556">
    <property type="entry name" value="HTH_30"/>
    <property type="match status" value="1"/>
</dbReference>
<accession>A0A9D2J5I8</accession>
<reference evidence="4" key="1">
    <citation type="journal article" date="2021" name="PeerJ">
        <title>Extensive microbial diversity within the chicken gut microbiome revealed by metagenomics and culture.</title>
        <authorList>
            <person name="Gilroy R."/>
            <person name="Ravi A."/>
            <person name="Getino M."/>
            <person name="Pursley I."/>
            <person name="Horton D.L."/>
            <person name="Alikhan N.F."/>
            <person name="Baker D."/>
            <person name="Gharbi K."/>
            <person name="Hall N."/>
            <person name="Watson M."/>
            <person name="Adriaenssens E.M."/>
            <person name="Foster-Nyarko E."/>
            <person name="Jarju S."/>
            <person name="Secka A."/>
            <person name="Antonio M."/>
            <person name="Oren A."/>
            <person name="Chaudhuri R.R."/>
            <person name="La Ragione R."/>
            <person name="Hildebrand F."/>
            <person name="Pallen M.J."/>
        </authorList>
    </citation>
    <scope>NUCLEOTIDE SEQUENCE</scope>
    <source>
        <strain evidence="4">ChiGjej4B4-7305</strain>
    </source>
</reference>
<organism evidence="4 5">
    <name type="scientific">Candidatus Ruania gallistercoris</name>
    <dbReference type="NCBI Taxonomy" id="2838746"/>
    <lineage>
        <taxon>Bacteria</taxon>
        <taxon>Bacillati</taxon>
        <taxon>Actinomycetota</taxon>
        <taxon>Actinomycetes</taxon>
        <taxon>Micrococcales</taxon>
        <taxon>Ruaniaceae</taxon>
        <taxon>Ruania</taxon>
    </lineage>
</organism>
<protein>
    <submittedName>
        <fullName evidence="4">Helix-turn-helix domain-containing protein</fullName>
    </submittedName>
</protein>
<comment type="similarity">
    <text evidence="1">Belongs to the CdaR family.</text>
</comment>
<dbReference type="AlphaFoldDB" id="A0A9D2J5I8"/>
<evidence type="ECO:0000313" key="4">
    <source>
        <dbReference type="EMBL" id="HIZ36907.1"/>
    </source>
</evidence>
<comment type="caution">
    <text evidence="4">The sequence shown here is derived from an EMBL/GenBank/DDBJ whole genome shotgun (WGS) entry which is preliminary data.</text>
</comment>
<evidence type="ECO:0000256" key="1">
    <source>
        <dbReference type="ARBA" id="ARBA00006754"/>
    </source>
</evidence>
<dbReference type="Gene3D" id="1.10.10.2840">
    <property type="entry name" value="PucR C-terminal helix-turn-helix domain"/>
    <property type="match status" value="1"/>
</dbReference>
<evidence type="ECO:0000313" key="5">
    <source>
        <dbReference type="Proteomes" id="UP000824037"/>
    </source>
</evidence>
<dbReference type="InterPro" id="IPR051448">
    <property type="entry name" value="CdaR-like_regulators"/>
</dbReference>
<name>A0A9D2J5I8_9MICO</name>
<dbReference type="InterPro" id="IPR042070">
    <property type="entry name" value="PucR_C-HTH_sf"/>
</dbReference>
<dbReference type="EMBL" id="DXBY01000244">
    <property type="protein sequence ID" value="HIZ36907.1"/>
    <property type="molecule type" value="Genomic_DNA"/>
</dbReference>
<proteinExistence type="inferred from homology"/>
<dbReference type="Proteomes" id="UP000824037">
    <property type="component" value="Unassembled WGS sequence"/>
</dbReference>
<reference evidence="4" key="2">
    <citation type="submission" date="2021-04" db="EMBL/GenBank/DDBJ databases">
        <authorList>
            <person name="Gilroy R."/>
        </authorList>
    </citation>
    <scope>NUCLEOTIDE SEQUENCE</scope>
    <source>
        <strain evidence="4">ChiGjej4B4-7305</strain>
    </source>
</reference>
<dbReference type="InterPro" id="IPR041522">
    <property type="entry name" value="CdaR_GGDEF"/>
</dbReference>
<evidence type="ECO:0000259" key="2">
    <source>
        <dbReference type="Pfam" id="PF13556"/>
    </source>
</evidence>
<gene>
    <name evidence="4" type="ORF">H9815_14135</name>
</gene>
<feature type="domain" description="CdaR GGDEF-like" evidence="3">
    <location>
        <begin position="167"/>
        <end position="277"/>
    </location>
</feature>
<feature type="domain" description="PucR C-terminal helix-turn-helix" evidence="2">
    <location>
        <begin position="325"/>
        <end position="382"/>
    </location>
</feature>
<sequence>MTTSPGDAVATGEMVRRLRGGTDLLTAAALRRLDNELAWYRALPAEDRSWIGLVAQSGIASFIAWYENPGRGGYNAGEIFRAAPPELTRSISLQHTLQLVRIVVEVVEQHTEELAAPGQHSALREAVLLYSREVAFSAAEVYARAAETRGAWDARLEALVVDSLLRGDPDDSLHSRVAALGWAGRGSALVMVGTADDPLDDVGTAELRRAARRAAQDALVGIQGNRLIVVLGGEGNLREQAGALLPRFGPGPVVIGPQVPELAEAGRSARAALSGLQAVQAWPSAPRPVLADELLPERVLTGDSDARRTLLTEVYQPLEKVGGPLLITLSTYLNEGRSLEATARLLYVHPNTVRYRLRRIATVTGWDPVDAREGFVLQIAIAVGQLAGGVAL</sequence>
<dbReference type="PANTHER" id="PTHR33744:SF7">
    <property type="entry name" value="PUCR FAMILY TRANSCRIPTIONAL REGULATOR"/>
    <property type="match status" value="1"/>
</dbReference>
<dbReference type="InterPro" id="IPR025736">
    <property type="entry name" value="PucR_C-HTH_dom"/>
</dbReference>